<evidence type="ECO:0000313" key="2">
    <source>
        <dbReference type="Proteomes" id="UP000199682"/>
    </source>
</evidence>
<sequence>MCRRWVDDDGQVHEEAFLITLTWMPSTMLTVARPGRVHRVDAAAADRFEQNLRDRAPRGETEDVRYTYLAWVDGESTQDDPTGLLRTWPAPRGIEREQRYTPGSGWDTSYVRDDWHRGRYDGRFDRIDQETAEQIIQMWEQRRAEQG</sequence>
<dbReference type="Proteomes" id="UP000199682">
    <property type="component" value="Unassembled WGS sequence"/>
</dbReference>
<evidence type="ECO:0000313" key="1">
    <source>
        <dbReference type="EMBL" id="SDL27201.1"/>
    </source>
</evidence>
<organism evidence="1 2">
    <name type="scientific">Lentzea albidocapillata subsp. violacea</name>
    <dbReference type="NCBI Taxonomy" id="128104"/>
    <lineage>
        <taxon>Bacteria</taxon>
        <taxon>Bacillati</taxon>
        <taxon>Actinomycetota</taxon>
        <taxon>Actinomycetes</taxon>
        <taxon>Pseudonocardiales</taxon>
        <taxon>Pseudonocardiaceae</taxon>
        <taxon>Lentzea</taxon>
    </lineage>
</organism>
<dbReference type="AlphaFoldDB" id="A0A1G9IPY6"/>
<name>A0A1G9IPY6_9PSEU</name>
<gene>
    <name evidence="1" type="ORF">SAMN04488074_1107</name>
</gene>
<dbReference type="EMBL" id="FNET01000010">
    <property type="protein sequence ID" value="SDL27201.1"/>
    <property type="molecule type" value="Genomic_DNA"/>
</dbReference>
<protein>
    <submittedName>
        <fullName evidence="1">Uncharacterized protein</fullName>
    </submittedName>
</protein>
<proteinExistence type="predicted"/>
<accession>A0A1G9IPY6</accession>
<reference evidence="2" key="1">
    <citation type="submission" date="2016-10" db="EMBL/GenBank/DDBJ databases">
        <authorList>
            <person name="Varghese N."/>
            <person name="Submissions S."/>
        </authorList>
    </citation>
    <scope>NUCLEOTIDE SEQUENCE [LARGE SCALE GENOMIC DNA]</scope>
    <source>
        <strain evidence="2">DSM 44796</strain>
    </source>
</reference>